<dbReference type="EMBL" id="JBHTLQ010000020">
    <property type="protein sequence ID" value="MFD1191022.1"/>
    <property type="molecule type" value="Genomic_DNA"/>
</dbReference>
<reference evidence="3" key="1">
    <citation type="journal article" date="2019" name="Int. J. Syst. Evol. Microbiol.">
        <title>The Global Catalogue of Microorganisms (GCM) 10K type strain sequencing project: providing services to taxonomists for standard genome sequencing and annotation.</title>
        <authorList>
            <consortium name="The Broad Institute Genomics Platform"/>
            <consortium name="The Broad Institute Genome Sequencing Center for Infectious Disease"/>
            <person name="Wu L."/>
            <person name="Ma J."/>
        </authorList>
    </citation>
    <scope>NUCLEOTIDE SEQUENCE [LARGE SCALE GENOMIC DNA]</scope>
    <source>
        <strain evidence="3">CCUG 55074</strain>
    </source>
</reference>
<proteinExistence type="predicted"/>
<dbReference type="Proteomes" id="UP001597216">
    <property type="component" value="Unassembled WGS sequence"/>
</dbReference>
<comment type="caution">
    <text evidence="2">The sequence shown here is derived from an EMBL/GenBank/DDBJ whole genome shotgun (WGS) entry which is preliminary data.</text>
</comment>
<evidence type="ECO:0008006" key="4">
    <source>
        <dbReference type="Google" id="ProtNLM"/>
    </source>
</evidence>
<protein>
    <recommendedName>
        <fullName evidence="4">CopL family metal-binding regulatory protein</fullName>
    </recommendedName>
</protein>
<accession>A0ABW3T4R3</accession>
<evidence type="ECO:0000313" key="3">
    <source>
        <dbReference type="Proteomes" id="UP001597216"/>
    </source>
</evidence>
<dbReference type="RefSeq" id="WP_377353568.1">
    <property type="nucleotide sequence ID" value="NZ_JBHTLQ010000020.1"/>
</dbReference>
<feature type="chain" id="PRO_5046400762" description="CopL family metal-binding regulatory protein" evidence="1">
    <location>
        <begin position="22"/>
        <end position="121"/>
    </location>
</feature>
<gene>
    <name evidence="2" type="ORF">ACFQ27_10560</name>
</gene>
<name>A0ABW3T4R3_9CAUL</name>
<keyword evidence="3" id="KW-1185">Reference proteome</keyword>
<organism evidence="2 3">
    <name type="scientific">Phenylobacterium conjunctum</name>
    <dbReference type="NCBI Taxonomy" id="1298959"/>
    <lineage>
        <taxon>Bacteria</taxon>
        <taxon>Pseudomonadati</taxon>
        <taxon>Pseudomonadota</taxon>
        <taxon>Alphaproteobacteria</taxon>
        <taxon>Caulobacterales</taxon>
        <taxon>Caulobacteraceae</taxon>
        <taxon>Phenylobacterium</taxon>
    </lineage>
</organism>
<evidence type="ECO:0000256" key="1">
    <source>
        <dbReference type="SAM" id="SignalP"/>
    </source>
</evidence>
<sequence length="121" mass="12450">MRRLLVLFALLGLLYSPAAAAAAQRSCVEAGAEMAGMVMAATAADHAAPNAPDPCCDHGKKAMDGKACAQACATMCGVTAALPTANVYVAPRPKALVVAERVLPLKSRPPPRTERPPRSIA</sequence>
<evidence type="ECO:0000313" key="2">
    <source>
        <dbReference type="EMBL" id="MFD1191022.1"/>
    </source>
</evidence>
<keyword evidence="1" id="KW-0732">Signal</keyword>
<feature type="signal peptide" evidence="1">
    <location>
        <begin position="1"/>
        <end position="21"/>
    </location>
</feature>